<dbReference type="RefSeq" id="WP_159527809.1">
    <property type="nucleotide sequence ID" value="NZ_WUUU01000304.1"/>
</dbReference>
<proteinExistence type="predicted"/>
<dbReference type="Proteomes" id="UP000471521">
    <property type="component" value="Unassembled WGS sequence"/>
</dbReference>
<evidence type="ECO:0000313" key="3">
    <source>
        <dbReference type="Proteomes" id="UP000471521"/>
    </source>
</evidence>
<accession>A0A6B0SUM4</accession>
<evidence type="ECO:0000313" key="2">
    <source>
        <dbReference type="EMBL" id="MXR22500.1"/>
    </source>
</evidence>
<dbReference type="InterPro" id="IPR006121">
    <property type="entry name" value="HMA_dom"/>
</dbReference>
<dbReference type="AlphaFoldDB" id="A0A6B0SUM4"/>
<dbReference type="Gene3D" id="3.30.70.100">
    <property type="match status" value="1"/>
</dbReference>
<keyword evidence="3" id="KW-1185">Reference proteome</keyword>
<dbReference type="GO" id="GO:0046872">
    <property type="term" value="F:metal ion binding"/>
    <property type="evidence" value="ECO:0007669"/>
    <property type="project" value="InterPro"/>
</dbReference>
<protein>
    <recommendedName>
        <fullName evidence="1">HMA domain-containing protein</fullName>
    </recommendedName>
</protein>
<dbReference type="InterPro" id="IPR036163">
    <property type="entry name" value="HMA_dom_sf"/>
</dbReference>
<dbReference type="PROSITE" id="PS50846">
    <property type="entry name" value="HMA_2"/>
    <property type="match status" value="1"/>
</dbReference>
<dbReference type="CDD" id="cd00371">
    <property type="entry name" value="HMA"/>
    <property type="match status" value="1"/>
</dbReference>
<dbReference type="EMBL" id="WUUU01000304">
    <property type="protein sequence ID" value="MXR22500.1"/>
    <property type="molecule type" value="Genomic_DNA"/>
</dbReference>
<evidence type="ECO:0000259" key="1">
    <source>
        <dbReference type="PROSITE" id="PS50846"/>
    </source>
</evidence>
<reference evidence="2 3" key="1">
    <citation type="submission" date="2019-12" db="EMBL/GenBank/DDBJ databases">
        <title>Isolation and characterization of three novel carbon monoxide-oxidizing members of Halobacteria from salione crusts and soils.</title>
        <authorList>
            <person name="Myers M.R."/>
            <person name="King G.M."/>
        </authorList>
    </citation>
    <scope>NUCLEOTIDE SEQUENCE [LARGE SCALE GENOMIC DNA]</scope>
    <source>
        <strain evidence="2 3">PCN9</strain>
    </source>
</reference>
<name>A0A6B0SUM4_9EURY</name>
<gene>
    <name evidence="2" type="ORF">GRX66_18650</name>
</gene>
<dbReference type="OrthoDB" id="251743at2157"/>
<organism evidence="2 3">
    <name type="scientific">Halobacterium bonnevillei</name>
    <dbReference type="NCBI Taxonomy" id="2692200"/>
    <lineage>
        <taxon>Archaea</taxon>
        <taxon>Methanobacteriati</taxon>
        <taxon>Methanobacteriota</taxon>
        <taxon>Stenosarchaea group</taxon>
        <taxon>Halobacteria</taxon>
        <taxon>Halobacteriales</taxon>
        <taxon>Halobacteriaceae</taxon>
        <taxon>Halobacterium</taxon>
    </lineage>
</organism>
<dbReference type="SUPFAM" id="SSF55008">
    <property type="entry name" value="HMA, heavy metal-associated domain"/>
    <property type="match status" value="1"/>
</dbReference>
<comment type="caution">
    <text evidence="2">The sequence shown here is derived from an EMBL/GenBank/DDBJ whole genome shotgun (WGS) entry which is preliminary data.</text>
</comment>
<feature type="domain" description="HMA" evidence="1">
    <location>
        <begin position="1"/>
        <end position="67"/>
    </location>
</feature>
<sequence length="67" mass="7203">MSNSRARFTVPTTADGDAIENALEDCEGVQLATFDDSTGLVEVRHGEELISTEAIKSTVRGLGYEVE</sequence>